<organism evidence="1">
    <name type="scientific">hydrothermal vent metagenome</name>
    <dbReference type="NCBI Taxonomy" id="652676"/>
    <lineage>
        <taxon>unclassified sequences</taxon>
        <taxon>metagenomes</taxon>
        <taxon>ecological metagenomes</taxon>
    </lineage>
</organism>
<dbReference type="InterPro" id="IPR021660">
    <property type="entry name" value="DUF3253"/>
</dbReference>
<dbReference type="InterPro" id="IPR036388">
    <property type="entry name" value="WH-like_DNA-bd_sf"/>
</dbReference>
<gene>
    <name evidence="1" type="ORF">MNBD_CHLOROFLEXI01-2916</name>
</gene>
<dbReference type="SUPFAM" id="SSF46785">
    <property type="entry name" value="Winged helix' DNA-binding domain"/>
    <property type="match status" value="1"/>
</dbReference>
<name>A0A3B0VHG1_9ZZZZ</name>
<sequence>MPKPRKIRLSDEAVTETIIQMCAAAWPDETVRPEDIAMTLHPQEWQALTKRIRLAVKQLAEAGHLQILRKGKPVDPDNFKGVYRLKLADSFWDTLTA</sequence>
<protein>
    <submittedName>
        <fullName evidence="1">Uncharacterized protein RSP_6119</fullName>
    </submittedName>
</protein>
<proteinExistence type="predicted"/>
<dbReference type="EMBL" id="UOEU01001003">
    <property type="protein sequence ID" value="VAW43028.1"/>
    <property type="molecule type" value="Genomic_DNA"/>
</dbReference>
<dbReference type="Pfam" id="PF11625">
    <property type="entry name" value="DUF3253"/>
    <property type="match status" value="1"/>
</dbReference>
<dbReference type="InterPro" id="IPR036390">
    <property type="entry name" value="WH_DNA-bd_sf"/>
</dbReference>
<dbReference type="Gene3D" id="1.10.10.10">
    <property type="entry name" value="Winged helix-like DNA-binding domain superfamily/Winged helix DNA-binding domain"/>
    <property type="match status" value="1"/>
</dbReference>
<evidence type="ECO:0000313" key="1">
    <source>
        <dbReference type="EMBL" id="VAW43028.1"/>
    </source>
</evidence>
<reference evidence="1" key="1">
    <citation type="submission" date="2018-06" db="EMBL/GenBank/DDBJ databases">
        <authorList>
            <person name="Zhirakovskaya E."/>
        </authorList>
    </citation>
    <scope>NUCLEOTIDE SEQUENCE</scope>
</reference>
<dbReference type="AlphaFoldDB" id="A0A3B0VHG1"/>
<accession>A0A3B0VHG1</accession>